<name>A0A0A9ZA36_LYGHE</name>
<dbReference type="GO" id="GO:0006457">
    <property type="term" value="P:protein folding"/>
    <property type="evidence" value="ECO:0007669"/>
    <property type="project" value="InterPro"/>
</dbReference>
<evidence type="ECO:0000256" key="3">
    <source>
        <dbReference type="ARBA" id="ARBA00023186"/>
    </source>
</evidence>
<evidence type="ECO:0000313" key="7">
    <source>
        <dbReference type="EMBL" id="JAQ09607.1"/>
    </source>
</evidence>
<dbReference type="InterPro" id="IPR002777">
    <property type="entry name" value="PFD_beta-like"/>
</dbReference>
<accession>A0A0A9ZA36</accession>
<dbReference type="Pfam" id="PF01920">
    <property type="entry name" value="Prefoldin_2"/>
    <property type="match status" value="1"/>
</dbReference>
<comment type="function">
    <text evidence="4">Binds specifically to cytosolic chaperonin (c-CPN) and transfers target proteins to it. Binds to nascent polypeptide chain and promotes folding in an environment in which there are many competing pathways for nonnative proteins.</text>
</comment>
<dbReference type="InterPro" id="IPR027235">
    <property type="entry name" value="PFD2"/>
</dbReference>
<evidence type="ECO:0000313" key="6">
    <source>
        <dbReference type="EMBL" id="JAG38645.1"/>
    </source>
</evidence>
<dbReference type="Gene3D" id="1.10.287.370">
    <property type="match status" value="1"/>
</dbReference>
<feature type="coiled-coil region" evidence="5">
    <location>
        <begin position="21"/>
        <end position="48"/>
    </location>
</feature>
<organism evidence="6">
    <name type="scientific">Lygus hesperus</name>
    <name type="common">Western plant bug</name>
    <dbReference type="NCBI Taxonomy" id="30085"/>
    <lineage>
        <taxon>Eukaryota</taxon>
        <taxon>Metazoa</taxon>
        <taxon>Ecdysozoa</taxon>
        <taxon>Arthropoda</taxon>
        <taxon>Hexapoda</taxon>
        <taxon>Insecta</taxon>
        <taxon>Pterygota</taxon>
        <taxon>Neoptera</taxon>
        <taxon>Paraneoptera</taxon>
        <taxon>Hemiptera</taxon>
        <taxon>Heteroptera</taxon>
        <taxon>Panheteroptera</taxon>
        <taxon>Cimicomorpha</taxon>
        <taxon>Miridae</taxon>
        <taxon>Mirini</taxon>
        <taxon>Lygus</taxon>
    </lineage>
</organism>
<evidence type="ECO:0000256" key="2">
    <source>
        <dbReference type="ARBA" id="ARBA00011695"/>
    </source>
</evidence>
<dbReference type="GO" id="GO:0051082">
    <property type="term" value="F:unfolded protein binding"/>
    <property type="evidence" value="ECO:0007669"/>
    <property type="project" value="InterPro"/>
</dbReference>
<keyword evidence="5" id="KW-0175">Coiled coil</keyword>
<dbReference type="AlphaFoldDB" id="A0A0A9ZA36"/>
<reference evidence="6" key="1">
    <citation type="journal article" date="2014" name="PLoS ONE">
        <title>Transcriptome-Based Identification of ABC Transporters in the Western Tarnished Plant Bug Lygus hesperus.</title>
        <authorList>
            <person name="Hull J.J."/>
            <person name="Chaney K."/>
            <person name="Geib S.M."/>
            <person name="Fabrick J.A."/>
            <person name="Brent C.S."/>
            <person name="Walsh D."/>
            <person name="Lavine L.C."/>
        </authorList>
    </citation>
    <scope>NUCLEOTIDE SEQUENCE</scope>
</reference>
<reference evidence="7" key="3">
    <citation type="journal article" date="2016" name="Gigascience">
        <title>De novo construction of an expanded transcriptome assembly for the western tarnished plant bug, Lygus hesperus.</title>
        <authorList>
            <person name="Tassone E.E."/>
            <person name="Geib S.M."/>
            <person name="Hall B."/>
            <person name="Fabrick J.A."/>
            <person name="Brent C.S."/>
            <person name="Hull J.J."/>
        </authorList>
    </citation>
    <scope>NUCLEOTIDE SEQUENCE</scope>
</reference>
<dbReference type="PANTHER" id="PTHR13303">
    <property type="entry name" value="PREFOLDIN SUBUNIT 2"/>
    <property type="match status" value="1"/>
</dbReference>
<evidence type="ECO:0000256" key="5">
    <source>
        <dbReference type="SAM" id="Coils"/>
    </source>
</evidence>
<evidence type="ECO:0000256" key="4">
    <source>
        <dbReference type="ARBA" id="ARBA00024667"/>
    </source>
</evidence>
<dbReference type="EMBL" id="GBHO01004959">
    <property type="protein sequence ID" value="JAG38645.1"/>
    <property type="molecule type" value="Transcribed_RNA"/>
</dbReference>
<protein>
    <submittedName>
        <fullName evidence="6">Putative prefoldin subunit 2</fullName>
    </submittedName>
</protein>
<comment type="subunit">
    <text evidence="2">Heterohexamer of two PFD-alpha type and four PFD-beta type subunits.</text>
</comment>
<dbReference type="GO" id="GO:0016272">
    <property type="term" value="C:prefoldin complex"/>
    <property type="evidence" value="ECO:0007669"/>
    <property type="project" value="InterPro"/>
</dbReference>
<dbReference type="InterPro" id="IPR009053">
    <property type="entry name" value="Prefoldin"/>
</dbReference>
<proteinExistence type="inferred from homology"/>
<feature type="non-terminal residue" evidence="6">
    <location>
        <position position="1"/>
    </location>
</feature>
<dbReference type="EMBL" id="GDHC01009022">
    <property type="protein sequence ID" value="JAQ09607.1"/>
    <property type="molecule type" value="Transcribed_RNA"/>
</dbReference>
<evidence type="ECO:0000256" key="1">
    <source>
        <dbReference type="ARBA" id="ARBA00008045"/>
    </source>
</evidence>
<sequence>SKSKKAKVMNVPKGDRAQAEYTRMQTQVANLVDRVNELEAEKVEHELVHKALLAMDNDRRCCQFIGGVLVERTVKDVLPIVSKNLKHLTETISNCMDEIKTLEKTTNDFRIANNIASVRNDTVGADNNSTTKAANGILI</sequence>
<dbReference type="SUPFAM" id="SSF46579">
    <property type="entry name" value="Prefoldin"/>
    <property type="match status" value="1"/>
</dbReference>
<reference evidence="6" key="2">
    <citation type="submission" date="2014-07" db="EMBL/GenBank/DDBJ databases">
        <authorList>
            <person name="Hull J."/>
        </authorList>
    </citation>
    <scope>NUCLEOTIDE SEQUENCE</scope>
</reference>
<comment type="similarity">
    <text evidence="1">Belongs to the prefoldin subunit beta family.</text>
</comment>
<keyword evidence="3" id="KW-0143">Chaperone</keyword>
<gene>
    <name evidence="6" type="primary">SPAC227.10</name>
    <name evidence="7" type="synonym">SPAC227.10_0</name>
    <name evidence="6" type="ORF">CM83_99705</name>
    <name evidence="7" type="ORF">g.18039</name>
</gene>